<evidence type="ECO:0000256" key="4">
    <source>
        <dbReference type="ARBA" id="ARBA00023015"/>
    </source>
</evidence>
<keyword evidence="5" id="KW-0804">Transcription</keyword>
<dbReference type="AlphaFoldDB" id="A0A9J6G4I7"/>
<gene>
    <name evidence="9" type="ORF">HPB48_001888</name>
</gene>
<keyword evidence="6" id="KW-0675">Receptor</keyword>
<sequence>MTPRRRRCPRRPQTRPRRRQRHLSPPPRILPRRKVSGLREVSHVERVQEQTLSVLLEPVEDRHRQQQHRAARLLLLLGALRAVPATLLEEAFFRPTIGPVPIERILCDVLQTL</sequence>
<reference evidence="9 10" key="1">
    <citation type="journal article" date="2020" name="Cell">
        <title>Large-Scale Comparative Analyses of Tick Genomes Elucidate Their Genetic Diversity and Vector Capacities.</title>
        <authorList>
            <consortium name="Tick Genome and Microbiome Consortium (TIGMIC)"/>
            <person name="Jia N."/>
            <person name="Wang J."/>
            <person name="Shi W."/>
            <person name="Du L."/>
            <person name="Sun Y."/>
            <person name="Zhan W."/>
            <person name="Jiang J.F."/>
            <person name="Wang Q."/>
            <person name="Zhang B."/>
            <person name="Ji P."/>
            <person name="Bell-Sakyi L."/>
            <person name="Cui X.M."/>
            <person name="Yuan T.T."/>
            <person name="Jiang B.G."/>
            <person name="Yang W.F."/>
            <person name="Lam T.T."/>
            <person name="Chang Q.C."/>
            <person name="Ding S.J."/>
            <person name="Wang X.J."/>
            <person name="Zhu J.G."/>
            <person name="Ruan X.D."/>
            <person name="Zhao L."/>
            <person name="Wei J.T."/>
            <person name="Ye R.Z."/>
            <person name="Que T.C."/>
            <person name="Du C.H."/>
            <person name="Zhou Y.H."/>
            <person name="Cheng J.X."/>
            <person name="Dai P.F."/>
            <person name="Guo W.B."/>
            <person name="Han X.H."/>
            <person name="Huang E.J."/>
            <person name="Li L.F."/>
            <person name="Wei W."/>
            <person name="Gao Y.C."/>
            <person name="Liu J.Z."/>
            <person name="Shao H.Z."/>
            <person name="Wang X."/>
            <person name="Wang C.C."/>
            <person name="Yang T.C."/>
            <person name="Huo Q.B."/>
            <person name="Li W."/>
            <person name="Chen H.Y."/>
            <person name="Chen S.E."/>
            <person name="Zhou L.G."/>
            <person name="Ni X.B."/>
            <person name="Tian J.H."/>
            <person name="Sheng Y."/>
            <person name="Liu T."/>
            <person name="Pan Y.S."/>
            <person name="Xia L.Y."/>
            <person name="Li J."/>
            <person name="Zhao F."/>
            <person name="Cao W.C."/>
        </authorList>
    </citation>
    <scope>NUCLEOTIDE SEQUENCE [LARGE SCALE GENOMIC DNA]</scope>
    <source>
        <strain evidence="9">HaeL-2018</strain>
    </source>
</reference>
<evidence type="ECO:0000256" key="2">
    <source>
        <dbReference type="ARBA" id="ARBA00004496"/>
    </source>
</evidence>
<dbReference type="GO" id="GO:0003714">
    <property type="term" value="F:transcription corepressor activity"/>
    <property type="evidence" value="ECO:0007669"/>
    <property type="project" value="TreeGrafter"/>
</dbReference>
<evidence type="ECO:0000256" key="5">
    <source>
        <dbReference type="ARBA" id="ARBA00023163"/>
    </source>
</evidence>
<dbReference type="PROSITE" id="PS51843">
    <property type="entry name" value="NR_LBD"/>
    <property type="match status" value="1"/>
</dbReference>
<dbReference type="InterPro" id="IPR000536">
    <property type="entry name" value="Nucl_hrmn_rcpt_lig-bd"/>
</dbReference>
<dbReference type="GO" id="GO:0005634">
    <property type="term" value="C:nucleus"/>
    <property type="evidence" value="ECO:0007669"/>
    <property type="project" value="UniProtKB-SubCell"/>
</dbReference>
<dbReference type="EMBL" id="JABSTR010000005">
    <property type="protein sequence ID" value="KAH9370011.1"/>
    <property type="molecule type" value="Genomic_DNA"/>
</dbReference>
<dbReference type="PANTHER" id="PTHR24081">
    <property type="entry name" value="NUCLEAR RECEPTOR SUBFAMILY 0 GROUP B"/>
    <property type="match status" value="1"/>
</dbReference>
<organism evidence="9 10">
    <name type="scientific">Haemaphysalis longicornis</name>
    <name type="common">Bush tick</name>
    <dbReference type="NCBI Taxonomy" id="44386"/>
    <lineage>
        <taxon>Eukaryota</taxon>
        <taxon>Metazoa</taxon>
        <taxon>Ecdysozoa</taxon>
        <taxon>Arthropoda</taxon>
        <taxon>Chelicerata</taxon>
        <taxon>Arachnida</taxon>
        <taxon>Acari</taxon>
        <taxon>Parasitiformes</taxon>
        <taxon>Ixodida</taxon>
        <taxon>Ixodoidea</taxon>
        <taxon>Ixodidae</taxon>
        <taxon>Haemaphysalinae</taxon>
        <taxon>Haemaphysalis</taxon>
    </lineage>
</organism>
<evidence type="ECO:0000259" key="8">
    <source>
        <dbReference type="PROSITE" id="PS51843"/>
    </source>
</evidence>
<keyword evidence="4" id="KW-0805">Transcription regulation</keyword>
<dbReference type="InterPro" id="IPR033544">
    <property type="entry name" value="NR0B1/2"/>
</dbReference>
<comment type="caution">
    <text evidence="9">The sequence shown here is derived from an EMBL/GenBank/DDBJ whole genome shotgun (WGS) entry which is preliminary data.</text>
</comment>
<dbReference type="PANTHER" id="PTHR24081:SF8">
    <property type="entry name" value="NR LBD DOMAIN-CONTAINING PROTEIN"/>
    <property type="match status" value="1"/>
</dbReference>
<dbReference type="GO" id="GO:0000122">
    <property type="term" value="P:negative regulation of transcription by RNA polymerase II"/>
    <property type="evidence" value="ECO:0007669"/>
    <property type="project" value="TreeGrafter"/>
</dbReference>
<comment type="subcellular location">
    <subcellularLocation>
        <location evidence="2">Cytoplasm</location>
    </subcellularLocation>
    <subcellularLocation>
        <location evidence="1">Nucleus</location>
    </subcellularLocation>
</comment>
<dbReference type="OrthoDB" id="5771769at2759"/>
<keyword evidence="3" id="KW-0963">Cytoplasm</keyword>
<feature type="compositionally biased region" description="Basic residues" evidence="7">
    <location>
        <begin position="1"/>
        <end position="22"/>
    </location>
</feature>
<evidence type="ECO:0000256" key="1">
    <source>
        <dbReference type="ARBA" id="ARBA00004123"/>
    </source>
</evidence>
<accession>A0A9J6G4I7</accession>
<keyword evidence="10" id="KW-1185">Reference proteome</keyword>
<evidence type="ECO:0000313" key="9">
    <source>
        <dbReference type="EMBL" id="KAH9370011.1"/>
    </source>
</evidence>
<evidence type="ECO:0000256" key="3">
    <source>
        <dbReference type="ARBA" id="ARBA00022490"/>
    </source>
</evidence>
<proteinExistence type="predicted"/>
<dbReference type="GO" id="GO:0005737">
    <property type="term" value="C:cytoplasm"/>
    <property type="evidence" value="ECO:0007669"/>
    <property type="project" value="UniProtKB-SubCell"/>
</dbReference>
<evidence type="ECO:0000256" key="6">
    <source>
        <dbReference type="ARBA" id="ARBA00023170"/>
    </source>
</evidence>
<dbReference type="OMA" id="ACVRWCA"/>
<dbReference type="SUPFAM" id="SSF48508">
    <property type="entry name" value="Nuclear receptor ligand-binding domain"/>
    <property type="match status" value="1"/>
</dbReference>
<evidence type="ECO:0000256" key="7">
    <source>
        <dbReference type="SAM" id="MobiDB-lite"/>
    </source>
</evidence>
<feature type="region of interest" description="Disordered" evidence="7">
    <location>
        <begin position="1"/>
        <end position="32"/>
    </location>
</feature>
<name>A0A9J6G4I7_HAELO</name>
<dbReference type="VEuPathDB" id="VectorBase:HLOH_049035"/>
<dbReference type="Proteomes" id="UP000821853">
    <property type="component" value="Chromosome 3"/>
</dbReference>
<dbReference type="InterPro" id="IPR035500">
    <property type="entry name" value="NHR-like_dom_sf"/>
</dbReference>
<dbReference type="Gene3D" id="1.10.565.10">
    <property type="entry name" value="Retinoid X Receptor"/>
    <property type="match status" value="1"/>
</dbReference>
<evidence type="ECO:0000313" key="10">
    <source>
        <dbReference type="Proteomes" id="UP000821853"/>
    </source>
</evidence>
<feature type="domain" description="NR LBD" evidence="8">
    <location>
        <begin position="1"/>
        <end position="113"/>
    </location>
</feature>
<protein>
    <recommendedName>
        <fullName evidence="8">NR LBD domain-containing protein</fullName>
    </recommendedName>
</protein>